<keyword evidence="12" id="KW-1185">Reference proteome</keyword>
<dbReference type="PANTHER" id="PTHR15822:SF4">
    <property type="entry name" value="TYROSYL-DNA PHOSPHODIESTERASE 2"/>
    <property type="match status" value="1"/>
</dbReference>
<evidence type="ECO:0000256" key="2">
    <source>
        <dbReference type="ARBA" id="ARBA00001946"/>
    </source>
</evidence>
<dbReference type="OrthoDB" id="9975959at2759"/>
<dbReference type="GO" id="GO:0070260">
    <property type="term" value="F:5'-tyrosyl-DNA phosphodiesterase activity"/>
    <property type="evidence" value="ECO:0007669"/>
    <property type="project" value="TreeGrafter"/>
</dbReference>
<proteinExistence type="predicted"/>
<dbReference type="GO" id="GO:0005737">
    <property type="term" value="C:cytoplasm"/>
    <property type="evidence" value="ECO:0007669"/>
    <property type="project" value="TreeGrafter"/>
</dbReference>
<keyword evidence="8" id="KW-0460">Magnesium</keyword>
<comment type="cofactor">
    <cofactor evidence="2">
        <name>Mg(2+)</name>
        <dbReference type="ChEBI" id="CHEBI:18420"/>
    </cofactor>
</comment>
<organism evidence="11 12">
    <name type="scientific">Protea cynaroides</name>
    <dbReference type="NCBI Taxonomy" id="273540"/>
    <lineage>
        <taxon>Eukaryota</taxon>
        <taxon>Viridiplantae</taxon>
        <taxon>Streptophyta</taxon>
        <taxon>Embryophyta</taxon>
        <taxon>Tracheophyta</taxon>
        <taxon>Spermatophyta</taxon>
        <taxon>Magnoliopsida</taxon>
        <taxon>Proteales</taxon>
        <taxon>Proteaceae</taxon>
        <taxon>Protea</taxon>
    </lineage>
</organism>
<dbReference type="Proteomes" id="UP001141806">
    <property type="component" value="Unassembled WGS sequence"/>
</dbReference>
<name>A0A9Q0R232_9MAGN</name>
<comment type="caution">
    <text evidence="11">The sequence shown here is derived from an EMBL/GenBank/DDBJ whole genome shotgun (WGS) entry which is preliminary data.</text>
</comment>
<evidence type="ECO:0000313" key="12">
    <source>
        <dbReference type="Proteomes" id="UP001141806"/>
    </source>
</evidence>
<dbReference type="Gene3D" id="3.60.10.10">
    <property type="entry name" value="Endonuclease/exonuclease/phosphatase"/>
    <property type="match status" value="1"/>
</dbReference>
<keyword evidence="10" id="KW-0539">Nucleus</keyword>
<dbReference type="GO" id="GO:0006302">
    <property type="term" value="P:double-strand break repair"/>
    <property type="evidence" value="ECO:0007669"/>
    <property type="project" value="TreeGrafter"/>
</dbReference>
<evidence type="ECO:0000313" key="11">
    <source>
        <dbReference type="EMBL" id="KAJ4980533.1"/>
    </source>
</evidence>
<evidence type="ECO:0000256" key="1">
    <source>
        <dbReference type="ARBA" id="ARBA00001936"/>
    </source>
</evidence>
<accession>A0A9Q0R232</accession>
<keyword evidence="6" id="KW-0227">DNA damage</keyword>
<keyword evidence="5" id="KW-0479">Metal-binding</keyword>
<dbReference type="GO" id="GO:0005634">
    <property type="term" value="C:nucleus"/>
    <property type="evidence" value="ECO:0007669"/>
    <property type="project" value="UniProtKB-SubCell"/>
</dbReference>
<sequence length="245" mass="27610">MAWACSYCPFINPQSHRLTCQICLSSSSSSPSIPPLTWSCNAFTFPTHLTIQGAKFLIRGFGFSGQDDELGSSVGSTFLPLQPYKRKNQDTVEIGDSFSKEVTPYIYDIFQHTSQLVESYTCLIPNEMANRRPYFCMLLGKLRIKSFGCKPFRNSIMGRKLCVAEIEVGMGKPFVLATSHLESSCPVPPKWDQMYSKERVAQANEALNLLKDTPNVIFFGDMNWDDKLNGEFPLLEGWVDAWVES</sequence>
<dbReference type="GO" id="GO:0046872">
    <property type="term" value="F:metal ion binding"/>
    <property type="evidence" value="ECO:0007669"/>
    <property type="project" value="UniProtKB-KW"/>
</dbReference>
<evidence type="ECO:0000256" key="4">
    <source>
        <dbReference type="ARBA" id="ARBA00022722"/>
    </source>
</evidence>
<evidence type="ECO:0000256" key="9">
    <source>
        <dbReference type="ARBA" id="ARBA00023204"/>
    </source>
</evidence>
<evidence type="ECO:0000256" key="8">
    <source>
        <dbReference type="ARBA" id="ARBA00022842"/>
    </source>
</evidence>
<dbReference type="GO" id="GO:0004518">
    <property type="term" value="F:nuclease activity"/>
    <property type="evidence" value="ECO:0007669"/>
    <property type="project" value="UniProtKB-KW"/>
</dbReference>
<evidence type="ECO:0000256" key="7">
    <source>
        <dbReference type="ARBA" id="ARBA00022801"/>
    </source>
</evidence>
<dbReference type="PANTHER" id="PTHR15822">
    <property type="entry name" value="TRAF AND TNF RECEPTOR-ASSOCIATED PROTEIN"/>
    <property type="match status" value="1"/>
</dbReference>
<dbReference type="AlphaFoldDB" id="A0A9Q0R232"/>
<keyword evidence="7" id="KW-0378">Hydrolase</keyword>
<dbReference type="InterPro" id="IPR036691">
    <property type="entry name" value="Endo/exonu/phosph_ase_sf"/>
</dbReference>
<gene>
    <name evidence="11" type="ORF">NE237_031370</name>
</gene>
<evidence type="ECO:0000256" key="10">
    <source>
        <dbReference type="ARBA" id="ARBA00023242"/>
    </source>
</evidence>
<keyword evidence="9" id="KW-0234">DNA repair</keyword>
<reference evidence="11" key="1">
    <citation type="journal article" date="2023" name="Plant J.">
        <title>The genome of the king protea, Protea cynaroides.</title>
        <authorList>
            <person name="Chang J."/>
            <person name="Duong T.A."/>
            <person name="Schoeman C."/>
            <person name="Ma X."/>
            <person name="Roodt D."/>
            <person name="Barker N."/>
            <person name="Li Z."/>
            <person name="Van de Peer Y."/>
            <person name="Mizrachi E."/>
        </authorList>
    </citation>
    <scope>NUCLEOTIDE SEQUENCE</scope>
    <source>
        <tissue evidence="11">Young leaves</tissue>
    </source>
</reference>
<comment type="cofactor">
    <cofactor evidence="1">
        <name>Mn(2+)</name>
        <dbReference type="ChEBI" id="CHEBI:29035"/>
    </cofactor>
</comment>
<dbReference type="InterPro" id="IPR051547">
    <property type="entry name" value="TDP2-like"/>
</dbReference>
<dbReference type="SUPFAM" id="SSF56219">
    <property type="entry name" value="DNase I-like"/>
    <property type="match status" value="1"/>
</dbReference>
<evidence type="ECO:0000256" key="3">
    <source>
        <dbReference type="ARBA" id="ARBA00004123"/>
    </source>
</evidence>
<protein>
    <submittedName>
        <fullName evidence="11">Uncharacterized protein</fullName>
    </submittedName>
</protein>
<evidence type="ECO:0000256" key="6">
    <source>
        <dbReference type="ARBA" id="ARBA00022763"/>
    </source>
</evidence>
<evidence type="ECO:0000256" key="5">
    <source>
        <dbReference type="ARBA" id="ARBA00022723"/>
    </source>
</evidence>
<dbReference type="GO" id="GO:0003697">
    <property type="term" value="F:single-stranded DNA binding"/>
    <property type="evidence" value="ECO:0007669"/>
    <property type="project" value="TreeGrafter"/>
</dbReference>
<dbReference type="EMBL" id="JAMYWD010000001">
    <property type="protein sequence ID" value="KAJ4980533.1"/>
    <property type="molecule type" value="Genomic_DNA"/>
</dbReference>
<keyword evidence="4" id="KW-0540">Nuclease</keyword>
<comment type="subcellular location">
    <subcellularLocation>
        <location evidence="3">Nucleus</location>
    </subcellularLocation>
</comment>